<dbReference type="CDD" id="cd19150">
    <property type="entry name" value="AKR_AKR14A1"/>
    <property type="match status" value="1"/>
</dbReference>
<dbReference type="InterPro" id="IPR047628">
    <property type="entry name" value="GAP_reductase"/>
</dbReference>
<evidence type="ECO:0000313" key="6">
    <source>
        <dbReference type="Proteomes" id="UP000198983"/>
    </source>
</evidence>
<evidence type="ECO:0000256" key="1">
    <source>
        <dbReference type="ARBA" id="ARBA00006515"/>
    </source>
</evidence>
<dbReference type="Pfam" id="PF00248">
    <property type="entry name" value="Aldo_ket_red"/>
    <property type="match status" value="1"/>
</dbReference>
<comment type="similarity">
    <text evidence="1">Belongs to the shaker potassium channel beta subunit family.</text>
</comment>
<evidence type="ECO:0000313" key="5">
    <source>
        <dbReference type="EMBL" id="SDS95012.1"/>
    </source>
</evidence>
<protein>
    <submittedName>
        <fullName evidence="5">L-glyceraldehyde 3-phosphate reductase</fullName>
    </submittedName>
</protein>
<keyword evidence="3" id="KW-0560">Oxidoreductase</keyword>
<keyword evidence="2" id="KW-0521">NADP</keyword>
<dbReference type="AlphaFoldDB" id="A0A1H1WDD5"/>
<dbReference type="Proteomes" id="UP000198983">
    <property type="component" value="Chromosome I"/>
</dbReference>
<dbReference type="InterPro" id="IPR005399">
    <property type="entry name" value="K_chnl_volt-dep_bsu_KCNAB-rel"/>
</dbReference>
<proteinExistence type="inferred from homology"/>
<sequence>MTTIGSSPSARQAGVEDSADMGYNAADDRYDTMQYRRSGASGLHLPAVSLGLWHNFGDDVPLERQRGILRRAFDLGINHFDLANNYGPPAGSAELNFGKLFAQDFTPYRDELVISTKAGYLMWPGPYGEWGSRKYLLASLDQSLSRMGLDYVDVFYSHRFDPDTPLEETMGALDTAVRQGKALYAGISSYSPEDTRRAAAILKDLGTPLLIHQPSYSMLNRWIEEALLDALEETGSGCIAFSPLAQGMLTDKYLNGIPEGSRASLGKSLSPDQLSEKNLGHIRALNAIAQRRGQSLAQMALAWALRDPRMTSVLVGASSIGQLEDNVAALNRLDFTEAELDEIDQHAVEAGINLWARSSRIETS</sequence>
<dbReference type="PANTHER" id="PTHR43150:SF4">
    <property type="entry name" value="L-GLYCERALDEHYDE 3-PHOSPHATE REDUCTASE"/>
    <property type="match status" value="1"/>
</dbReference>
<dbReference type="InterPro" id="IPR023210">
    <property type="entry name" value="NADP_OxRdtase_dom"/>
</dbReference>
<dbReference type="STRING" id="117157.SAMN04489717_4463"/>
<dbReference type="EMBL" id="LT629732">
    <property type="protein sequence ID" value="SDS95012.1"/>
    <property type="molecule type" value="Genomic_DNA"/>
</dbReference>
<organism evidence="5 6">
    <name type="scientific">Actinopolymorpha singaporensis</name>
    <dbReference type="NCBI Taxonomy" id="117157"/>
    <lineage>
        <taxon>Bacteria</taxon>
        <taxon>Bacillati</taxon>
        <taxon>Actinomycetota</taxon>
        <taxon>Actinomycetes</taxon>
        <taxon>Propionibacteriales</taxon>
        <taxon>Actinopolymorphaceae</taxon>
        <taxon>Actinopolymorpha</taxon>
    </lineage>
</organism>
<dbReference type="InterPro" id="IPR036812">
    <property type="entry name" value="NAD(P)_OxRdtase_dom_sf"/>
</dbReference>
<evidence type="ECO:0000259" key="4">
    <source>
        <dbReference type="Pfam" id="PF00248"/>
    </source>
</evidence>
<dbReference type="SUPFAM" id="SSF51430">
    <property type="entry name" value="NAD(P)-linked oxidoreductase"/>
    <property type="match status" value="1"/>
</dbReference>
<dbReference type="Gene3D" id="3.20.20.100">
    <property type="entry name" value="NADP-dependent oxidoreductase domain"/>
    <property type="match status" value="1"/>
</dbReference>
<keyword evidence="6" id="KW-1185">Reference proteome</keyword>
<evidence type="ECO:0000256" key="2">
    <source>
        <dbReference type="ARBA" id="ARBA00022857"/>
    </source>
</evidence>
<accession>A0A1H1WDD5</accession>
<dbReference type="PANTHER" id="PTHR43150">
    <property type="entry name" value="HYPERKINETIC, ISOFORM M"/>
    <property type="match status" value="1"/>
</dbReference>
<dbReference type="GO" id="GO:0051596">
    <property type="term" value="P:methylglyoxal catabolic process"/>
    <property type="evidence" value="ECO:0007669"/>
    <property type="project" value="InterPro"/>
</dbReference>
<evidence type="ECO:0000256" key="3">
    <source>
        <dbReference type="ARBA" id="ARBA00023002"/>
    </source>
</evidence>
<name>A0A1H1WDD5_9ACTN</name>
<reference evidence="5 6" key="1">
    <citation type="submission" date="2016-10" db="EMBL/GenBank/DDBJ databases">
        <authorList>
            <person name="de Groot N.N."/>
        </authorList>
    </citation>
    <scope>NUCLEOTIDE SEQUENCE [LARGE SCALE GENOMIC DNA]</scope>
    <source>
        <strain evidence="5 6">DSM 22024</strain>
    </source>
</reference>
<dbReference type="GO" id="GO:0016616">
    <property type="term" value="F:oxidoreductase activity, acting on the CH-OH group of donors, NAD or NADP as acceptor"/>
    <property type="evidence" value="ECO:0007669"/>
    <property type="project" value="InterPro"/>
</dbReference>
<feature type="domain" description="NADP-dependent oxidoreductase" evidence="4">
    <location>
        <begin position="48"/>
        <end position="346"/>
    </location>
</feature>
<gene>
    <name evidence="5" type="ORF">SAMN04489717_4463</name>
</gene>
<dbReference type="NCBIfam" id="NF007388">
    <property type="entry name" value="PRK09912.1"/>
    <property type="match status" value="1"/>
</dbReference>